<dbReference type="EMBL" id="JACAZI010000002">
    <property type="protein sequence ID" value="KAF7369576.1"/>
    <property type="molecule type" value="Genomic_DNA"/>
</dbReference>
<evidence type="ECO:0000313" key="5">
    <source>
        <dbReference type="Proteomes" id="UP000620124"/>
    </source>
</evidence>
<keyword evidence="2" id="KW-0732">Signal</keyword>
<evidence type="ECO:0000256" key="1">
    <source>
        <dbReference type="SAM" id="MobiDB-lite"/>
    </source>
</evidence>
<evidence type="ECO:0000256" key="2">
    <source>
        <dbReference type="SAM" id="SignalP"/>
    </source>
</evidence>
<proteinExistence type="predicted"/>
<dbReference type="Proteomes" id="UP000620124">
    <property type="component" value="Unassembled WGS sequence"/>
</dbReference>
<dbReference type="Gene3D" id="3.30.420.10">
    <property type="entry name" value="Ribonuclease H-like superfamily/Ribonuclease H"/>
    <property type="match status" value="1"/>
</dbReference>
<comment type="caution">
    <text evidence="4">The sequence shown here is derived from an EMBL/GenBank/DDBJ whole genome shotgun (WGS) entry which is preliminary data.</text>
</comment>
<protein>
    <recommendedName>
        <fullName evidence="3">DUF6729 domain-containing protein</fullName>
    </recommendedName>
</protein>
<evidence type="ECO:0000313" key="4">
    <source>
        <dbReference type="EMBL" id="KAF7369576.1"/>
    </source>
</evidence>
<feature type="compositionally biased region" description="Acidic residues" evidence="1">
    <location>
        <begin position="777"/>
        <end position="807"/>
    </location>
</feature>
<feature type="signal peptide" evidence="2">
    <location>
        <begin position="1"/>
        <end position="23"/>
    </location>
</feature>
<organism evidence="4 5">
    <name type="scientific">Mycena venus</name>
    <dbReference type="NCBI Taxonomy" id="2733690"/>
    <lineage>
        <taxon>Eukaryota</taxon>
        <taxon>Fungi</taxon>
        <taxon>Dikarya</taxon>
        <taxon>Basidiomycota</taxon>
        <taxon>Agaricomycotina</taxon>
        <taxon>Agaricomycetes</taxon>
        <taxon>Agaricomycetidae</taxon>
        <taxon>Agaricales</taxon>
        <taxon>Marasmiineae</taxon>
        <taxon>Mycenaceae</taxon>
        <taxon>Mycena</taxon>
    </lineage>
</organism>
<dbReference type="SUPFAM" id="SSF53098">
    <property type="entry name" value="Ribonuclease H-like"/>
    <property type="match status" value="1"/>
</dbReference>
<dbReference type="InterPro" id="IPR046616">
    <property type="entry name" value="DUF6729"/>
</dbReference>
<feature type="region of interest" description="Disordered" evidence="1">
    <location>
        <begin position="757"/>
        <end position="840"/>
    </location>
</feature>
<evidence type="ECO:0000259" key="3">
    <source>
        <dbReference type="Pfam" id="PF20499"/>
    </source>
</evidence>
<accession>A0A8H6Z485</accession>
<dbReference type="InterPro" id="IPR012337">
    <property type="entry name" value="RNaseH-like_sf"/>
</dbReference>
<dbReference type="GO" id="GO:0003676">
    <property type="term" value="F:nucleic acid binding"/>
    <property type="evidence" value="ECO:0007669"/>
    <property type="project" value="InterPro"/>
</dbReference>
<gene>
    <name evidence="4" type="ORF">MVEN_00288100</name>
</gene>
<feature type="compositionally biased region" description="Polar residues" evidence="1">
    <location>
        <begin position="817"/>
        <end position="828"/>
    </location>
</feature>
<feature type="compositionally biased region" description="Low complexity" evidence="1">
    <location>
        <begin position="49"/>
        <end position="66"/>
    </location>
</feature>
<feature type="chain" id="PRO_5034781862" description="DUF6729 domain-containing protein" evidence="2">
    <location>
        <begin position="24"/>
        <end position="1326"/>
    </location>
</feature>
<dbReference type="OrthoDB" id="1920326at2759"/>
<keyword evidence="5" id="KW-1185">Reference proteome</keyword>
<reference evidence="4" key="1">
    <citation type="submission" date="2020-05" db="EMBL/GenBank/DDBJ databases">
        <title>Mycena genomes resolve the evolution of fungal bioluminescence.</title>
        <authorList>
            <person name="Tsai I.J."/>
        </authorList>
    </citation>
    <scope>NUCLEOTIDE SEQUENCE</scope>
    <source>
        <strain evidence="4">CCC161011</strain>
    </source>
</reference>
<name>A0A8H6Z485_9AGAR</name>
<dbReference type="InterPro" id="IPR036397">
    <property type="entry name" value="RNaseH_sf"/>
</dbReference>
<sequence length="1326" mass="149021">MKTMTTSHLVLVVAFLLPAPLRSGSSDTSSHSPTPRRPIKRLKMHPLFGNHCGENSSGSSSPNIPSLPHFPVVMPDDNLPNPNLIPANVPADALEADSYSNNFPNQLGSDTDDPLPEIEPDPEGIVQQYLLDTMKDIRDKQLPSHGSPDCYRVRKSFWIRPPDRWFSLEEYKTKPQNLVPDPLYYPDIFVWLLKSLMPKDFNFRCIFCGSANMSDYGWNRNPVARWVVNLDSCYFILSRRVRCESSSCHKSRSLYEDKLLAQLPKHLANKFPAFLTHRSGIDKKVLTLIRSSIAHALTSNAWERIFQELHVRNRDLAEQAYLHALKGCSPLQLPEKLIPFSSFHDKKGFAGFTPSRWYINSVYVDHMSYVKPYQDQAMSAIPATTVSWDQSFKVPKYVARINGVRVFGSLWTMLNDSEQVRQINFMPTQHLHHIEAPLKGVVRSLHEHGHQPISFVWTDNMKADHAFAERVIPTLRTGLDSNAAVNTTYPAIIVPSDIIIHVASSLQLIDQACSSIMATIGDETTGRTICVGFSVECDWKASQAGHFPAALMQFAMKDVIYLLQIYQIGTAARVGSHIQGTLDLLALLWDLKRPEGKAWGKDFGWVDIGVLARSKGLVPSAKEIRLSDWCRQELSEDQKQYAIRNAWVALDIYKAIVERPPAGARLSKAGLLGEAVTLKNGSVNVAHGFFPEQPTKFSVSNSKIVNISRTKRAVITITDVVAPAFICHYHGLTLADMGAPPFDIVVDLPSLISREKHTMQPNPLPLSLSDPELSEHDSDDDYRDSASDSDTDSQDSDAQSCEEDPFEWEVRPDSDPESGTSNPSTHISVVTPAAQSVGDEPDEYEEYMDAEMDAIIATHPDPVNSTHHPLVQPSDTSLPRPTRTLQDIWHEMRRVTKTIDSRHSLAKQFARWLQDAILVPDKIDRAMVEAVLKKAGITWAQAVRSKPEWVWERVRRYIPPAEYLILVLETLFKTHADAICSTHGIKLFNAETHKAAQLMLEDVRRGWLSDPAGVAVYNRLRTDKNGLTIWHDIRGTNSLEGFHRILRDRFGSLGASVELSMALLSDFCYWKNVESLPFESPREVRPGYLNVSLFKKTEETFIVTALPQTVRDAYDIPRAQSPEIATDSMLQCIPFAGLSGARNNRYEYLASAQDTKFAVTPIHTNEEYSLFNKALRPSGAFSVANGPPDFRRMAKWWSAKVDRKKIFFKFPEHFQAHFKTWNALRAELTTMQLTEKDRSEFMDVIRSDAHTSLVLDESYSPVVQGRKAFASSAKIAVHLDCLLLLPPSCSAATDPVPKRAPASSDNYSICECWQTATESTKDLRSV</sequence>
<feature type="domain" description="DUF6729" evidence="3">
    <location>
        <begin position="158"/>
        <end position="364"/>
    </location>
</feature>
<dbReference type="Pfam" id="PF20499">
    <property type="entry name" value="DUF6729"/>
    <property type="match status" value="1"/>
</dbReference>
<feature type="region of interest" description="Disordered" evidence="1">
    <location>
        <begin position="46"/>
        <end position="66"/>
    </location>
</feature>